<feature type="transmembrane region" description="Helical" evidence="7">
    <location>
        <begin position="128"/>
        <end position="150"/>
    </location>
</feature>
<evidence type="ECO:0000256" key="6">
    <source>
        <dbReference type="ARBA" id="ARBA00023136"/>
    </source>
</evidence>
<dbReference type="AlphaFoldDB" id="A0A927MSH5"/>
<evidence type="ECO:0000256" key="4">
    <source>
        <dbReference type="ARBA" id="ARBA00022692"/>
    </source>
</evidence>
<feature type="transmembrane region" description="Helical" evidence="7">
    <location>
        <begin position="162"/>
        <end position="179"/>
    </location>
</feature>
<feature type="transmembrane region" description="Helical" evidence="7">
    <location>
        <begin position="258"/>
        <end position="283"/>
    </location>
</feature>
<protein>
    <submittedName>
        <fullName evidence="10">Multiple sugar transport system permease protein</fullName>
    </submittedName>
</protein>
<keyword evidence="10" id="KW-0762">Sugar transport</keyword>
<dbReference type="GO" id="GO:0055085">
    <property type="term" value="P:transmembrane transport"/>
    <property type="evidence" value="ECO:0007669"/>
    <property type="project" value="InterPro"/>
</dbReference>
<dbReference type="PANTHER" id="PTHR43744:SF12">
    <property type="entry name" value="ABC TRANSPORTER PERMEASE PROTEIN MG189-RELATED"/>
    <property type="match status" value="1"/>
</dbReference>
<dbReference type="GO" id="GO:0005886">
    <property type="term" value="C:plasma membrane"/>
    <property type="evidence" value="ECO:0007669"/>
    <property type="project" value="UniProtKB-SubCell"/>
</dbReference>
<evidence type="ECO:0000256" key="1">
    <source>
        <dbReference type="ARBA" id="ARBA00004651"/>
    </source>
</evidence>
<dbReference type="RefSeq" id="WP_192750266.1">
    <property type="nucleotide sequence ID" value="NZ_BAABJL010000025.1"/>
</dbReference>
<dbReference type="PANTHER" id="PTHR43744">
    <property type="entry name" value="ABC TRANSPORTER PERMEASE PROTEIN MG189-RELATED-RELATED"/>
    <property type="match status" value="1"/>
</dbReference>
<keyword evidence="3" id="KW-1003">Cell membrane</keyword>
<keyword evidence="2 7" id="KW-0813">Transport</keyword>
<dbReference type="Proteomes" id="UP000638648">
    <property type="component" value="Unassembled WGS sequence"/>
</dbReference>
<evidence type="ECO:0000256" key="3">
    <source>
        <dbReference type="ARBA" id="ARBA00022475"/>
    </source>
</evidence>
<evidence type="ECO:0000256" key="2">
    <source>
        <dbReference type="ARBA" id="ARBA00022448"/>
    </source>
</evidence>
<evidence type="ECO:0000313" key="10">
    <source>
        <dbReference type="EMBL" id="MBE1606080.1"/>
    </source>
</evidence>
<dbReference type="EMBL" id="JADBEM010000001">
    <property type="protein sequence ID" value="MBE1606080.1"/>
    <property type="molecule type" value="Genomic_DNA"/>
</dbReference>
<evidence type="ECO:0000313" key="11">
    <source>
        <dbReference type="Proteomes" id="UP000638648"/>
    </source>
</evidence>
<keyword evidence="5 7" id="KW-1133">Transmembrane helix</keyword>
<sequence>MVTTNAPAPTVRKASSTRPATRRPPRAGKYTRRAVLYVVLAILGIAFAIPMIWMISASLKPETEVLAVPPTFIPSTPLWNNYVDAANTVLPFFWNSVKLAFLNVVFLLFFASLAGYGFARLEFRGKKVAFASLLSTAMIPGIVYLVPQYIMYRQIGWIDTHYPLWIPRVLTPVFGTFLLRQAFRVIPRELEEAAKIDGASTFAIYWRIMLPQVKPALAAVGVMTFMDSWNDLFGPLIFLNSQELQTLPMALALFQGEYFTQTNLMMAAATISVVPPLVLFAVAQKYFVQGITMTGLRG</sequence>
<dbReference type="InterPro" id="IPR000515">
    <property type="entry name" value="MetI-like"/>
</dbReference>
<evidence type="ECO:0000256" key="5">
    <source>
        <dbReference type="ARBA" id="ARBA00022989"/>
    </source>
</evidence>
<dbReference type="PROSITE" id="PS50928">
    <property type="entry name" value="ABC_TM1"/>
    <property type="match status" value="1"/>
</dbReference>
<dbReference type="InterPro" id="IPR035906">
    <property type="entry name" value="MetI-like_sf"/>
</dbReference>
<gene>
    <name evidence="10" type="ORF">HEB94_002928</name>
</gene>
<reference evidence="10" key="1">
    <citation type="submission" date="2020-10" db="EMBL/GenBank/DDBJ databases">
        <title>Sequencing the genomes of 1000 actinobacteria strains.</title>
        <authorList>
            <person name="Klenk H.-P."/>
        </authorList>
    </citation>
    <scope>NUCLEOTIDE SEQUENCE</scope>
    <source>
        <strain evidence="10">DSM 45354</strain>
    </source>
</reference>
<comment type="subcellular location">
    <subcellularLocation>
        <location evidence="1 7">Cell membrane</location>
        <topology evidence="1 7">Multi-pass membrane protein</topology>
    </subcellularLocation>
</comment>
<evidence type="ECO:0000259" key="9">
    <source>
        <dbReference type="PROSITE" id="PS50928"/>
    </source>
</evidence>
<evidence type="ECO:0000256" key="7">
    <source>
        <dbReference type="RuleBase" id="RU363032"/>
    </source>
</evidence>
<feature type="transmembrane region" description="Helical" evidence="7">
    <location>
        <begin position="34"/>
        <end position="55"/>
    </location>
</feature>
<comment type="similarity">
    <text evidence="7">Belongs to the binding-protein-dependent transport system permease family.</text>
</comment>
<dbReference type="Pfam" id="PF00528">
    <property type="entry name" value="BPD_transp_1"/>
    <property type="match status" value="1"/>
</dbReference>
<comment type="caution">
    <text evidence="10">The sequence shown here is derived from an EMBL/GenBank/DDBJ whole genome shotgun (WGS) entry which is preliminary data.</text>
</comment>
<dbReference type="CDD" id="cd06261">
    <property type="entry name" value="TM_PBP2"/>
    <property type="match status" value="1"/>
</dbReference>
<proteinExistence type="inferred from homology"/>
<keyword evidence="4 7" id="KW-0812">Transmembrane</keyword>
<keyword evidence="6 7" id="KW-0472">Membrane</keyword>
<feature type="region of interest" description="Disordered" evidence="8">
    <location>
        <begin position="1"/>
        <end position="26"/>
    </location>
</feature>
<feature type="domain" description="ABC transmembrane type-1" evidence="9">
    <location>
        <begin position="93"/>
        <end position="283"/>
    </location>
</feature>
<dbReference type="Gene3D" id="1.10.3720.10">
    <property type="entry name" value="MetI-like"/>
    <property type="match status" value="1"/>
</dbReference>
<organism evidence="10 11">
    <name type="scientific">Actinopolymorpha pittospori</name>
    <dbReference type="NCBI Taxonomy" id="648752"/>
    <lineage>
        <taxon>Bacteria</taxon>
        <taxon>Bacillati</taxon>
        <taxon>Actinomycetota</taxon>
        <taxon>Actinomycetes</taxon>
        <taxon>Propionibacteriales</taxon>
        <taxon>Actinopolymorphaceae</taxon>
        <taxon>Actinopolymorpha</taxon>
    </lineage>
</organism>
<name>A0A927MSH5_9ACTN</name>
<feature type="transmembrane region" description="Helical" evidence="7">
    <location>
        <begin position="99"/>
        <end position="119"/>
    </location>
</feature>
<accession>A0A927MSH5</accession>
<evidence type="ECO:0000256" key="8">
    <source>
        <dbReference type="SAM" id="MobiDB-lite"/>
    </source>
</evidence>
<keyword evidence="11" id="KW-1185">Reference proteome</keyword>
<dbReference type="SUPFAM" id="SSF161098">
    <property type="entry name" value="MetI-like"/>
    <property type="match status" value="1"/>
</dbReference>